<feature type="domain" description="Calcineurin-like phosphoesterase" evidence="1">
    <location>
        <begin position="11"/>
        <end position="248"/>
    </location>
</feature>
<dbReference type="InterPro" id="IPR052963">
    <property type="entry name" value="Pantetheine_PDE"/>
</dbReference>
<dbReference type="PANTHER" id="PTHR36492">
    <property type="match status" value="1"/>
</dbReference>
<proteinExistence type="predicted"/>
<dbReference type="PANTHER" id="PTHR36492:SF2">
    <property type="entry name" value="[ACYL-CARRIER-PROTEIN] PHOSPHODIESTERASE PPTH"/>
    <property type="match status" value="1"/>
</dbReference>
<organism evidence="2 3">
    <name type="scientific">Actinomycetospora aeridis</name>
    <dbReference type="NCBI Taxonomy" id="3129231"/>
    <lineage>
        <taxon>Bacteria</taxon>
        <taxon>Bacillati</taxon>
        <taxon>Actinomycetota</taxon>
        <taxon>Actinomycetes</taxon>
        <taxon>Pseudonocardiales</taxon>
        <taxon>Pseudonocardiaceae</taxon>
        <taxon>Actinomycetospora</taxon>
    </lineage>
</organism>
<reference evidence="2 3" key="1">
    <citation type="submission" date="2024-03" db="EMBL/GenBank/DDBJ databases">
        <title>Actinomycetospora sp. OC33-EN06, a novel actinomycete isolated from wild orchid (Aerides multiflora).</title>
        <authorList>
            <person name="Suriyachadkun C."/>
        </authorList>
    </citation>
    <scope>NUCLEOTIDE SEQUENCE [LARGE SCALE GENOMIC DNA]</scope>
    <source>
        <strain evidence="2 3">OC33-EN06</strain>
    </source>
</reference>
<dbReference type="Gene3D" id="3.60.21.10">
    <property type="match status" value="1"/>
</dbReference>
<evidence type="ECO:0000313" key="3">
    <source>
        <dbReference type="Proteomes" id="UP001370100"/>
    </source>
</evidence>
<name>A0ABU8NBE8_9PSEU</name>
<gene>
    <name evidence="2" type="ORF">WCD41_24925</name>
</gene>
<dbReference type="Proteomes" id="UP001370100">
    <property type="component" value="Unassembled WGS sequence"/>
</dbReference>
<protein>
    <submittedName>
        <fullName evidence="2">Metallophosphoesterase</fullName>
    </submittedName>
</protein>
<keyword evidence="3" id="KW-1185">Reference proteome</keyword>
<comment type="caution">
    <text evidence="2">The sequence shown here is derived from an EMBL/GenBank/DDBJ whole genome shotgun (WGS) entry which is preliminary data.</text>
</comment>
<dbReference type="InterPro" id="IPR029052">
    <property type="entry name" value="Metallo-depent_PP-like"/>
</dbReference>
<evidence type="ECO:0000313" key="2">
    <source>
        <dbReference type="EMBL" id="MEJ2889729.1"/>
    </source>
</evidence>
<dbReference type="InterPro" id="IPR004843">
    <property type="entry name" value="Calcineurin-like_PHP"/>
</dbReference>
<dbReference type="EMBL" id="JBBEGL010000008">
    <property type="protein sequence ID" value="MEJ2889729.1"/>
    <property type="molecule type" value="Genomic_DNA"/>
</dbReference>
<dbReference type="SUPFAM" id="SSF56300">
    <property type="entry name" value="Metallo-dependent phosphatases"/>
    <property type="match status" value="1"/>
</dbReference>
<evidence type="ECO:0000259" key="1">
    <source>
        <dbReference type="Pfam" id="PF00149"/>
    </source>
</evidence>
<dbReference type="Pfam" id="PF00149">
    <property type="entry name" value="Metallophos"/>
    <property type="match status" value="1"/>
</dbReference>
<dbReference type="RefSeq" id="WP_337717589.1">
    <property type="nucleotide sequence ID" value="NZ_JBBEGL010000008.1"/>
</dbReference>
<sequence length="308" mass="33930">MTGGPTISRPRLLATSDLHANRSDNEDIVRELHPTHPGDWLIVAGDVGDRVDTVAWALEILAGRFAKVIWVPGNHELWTPPGDEVDLVGPARYDHLVDVARGLGVLTPEDPWPVWEGDGGPALVCPMFLLYDYSVRPPSIPDEWSNAAALEVAREAGVVCTDEVLMSCDPFPDAAAWCADRLGRTEARLAERPAGMPTVLVNHWPLTPHPTRILRHPEFALWCGTTATADWHRRHDATVLVYGHLHIPRTTVEDGVRCEEVSVGYPREWQRHGLVRGALREILPGAPGAGPDPFTAWAAEQSARWART</sequence>
<accession>A0ABU8NBE8</accession>